<evidence type="ECO:0000256" key="1">
    <source>
        <dbReference type="ARBA" id="ARBA00004123"/>
    </source>
</evidence>
<comment type="subcellular location">
    <subcellularLocation>
        <location evidence="1">Nucleus</location>
    </subcellularLocation>
</comment>
<evidence type="ECO:0000313" key="6">
    <source>
        <dbReference type="EMBL" id="CAD7227114.1"/>
    </source>
</evidence>
<dbReference type="EMBL" id="OB661037">
    <property type="protein sequence ID" value="CAD7227114.1"/>
    <property type="molecule type" value="Genomic_DNA"/>
</dbReference>
<dbReference type="InterPro" id="IPR051377">
    <property type="entry name" value="DNA_Pol-Epsilon_Subunit"/>
</dbReference>
<organism evidence="6">
    <name type="scientific">Cyprideis torosa</name>
    <dbReference type="NCBI Taxonomy" id="163714"/>
    <lineage>
        <taxon>Eukaryota</taxon>
        <taxon>Metazoa</taxon>
        <taxon>Ecdysozoa</taxon>
        <taxon>Arthropoda</taxon>
        <taxon>Crustacea</taxon>
        <taxon>Oligostraca</taxon>
        <taxon>Ostracoda</taxon>
        <taxon>Podocopa</taxon>
        <taxon>Podocopida</taxon>
        <taxon>Cytherocopina</taxon>
        <taxon>Cytheroidea</taxon>
        <taxon>Cytherideidae</taxon>
        <taxon>Cyprideis</taxon>
    </lineage>
</organism>
<protein>
    <recommendedName>
        <fullName evidence="3">DNA polymerase epsilon subunit 3</fullName>
    </recommendedName>
</protein>
<dbReference type="Gene3D" id="1.10.20.10">
    <property type="entry name" value="Histone, subunit A"/>
    <property type="match status" value="1"/>
</dbReference>
<dbReference type="PANTHER" id="PTHR46172">
    <property type="entry name" value="DNA POLYMERASE EPSILON SUBUNIT 3"/>
    <property type="match status" value="1"/>
</dbReference>
<dbReference type="GO" id="GO:0031490">
    <property type="term" value="F:chromatin DNA binding"/>
    <property type="evidence" value="ECO:0007669"/>
    <property type="project" value="TreeGrafter"/>
</dbReference>
<accession>A0A7R8WB28</accession>
<dbReference type="GO" id="GO:0046982">
    <property type="term" value="F:protein heterodimerization activity"/>
    <property type="evidence" value="ECO:0007669"/>
    <property type="project" value="InterPro"/>
</dbReference>
<dbReference type="InterPro" id="IPR009072">
    <property type="entry name" value="Histone-fold"/>
</dbReference>
<reference evidence="6" key="1">
    <citation type="submission" date="2020-11" db="EMBL/GenBank/DDBJ databases">
        <authorList>
            <person name="Tran Van P."/>
        </authorList>
    </citation>
    <scope>NUCLEOTIDE SEQUENCE</scope>
</reference>
<feature type="domain" description="Transcription factor CBF/NF-Y/archaeal histone" evidence="5">
    <location>
        <begin position="9"/>
        <end position="71"/>
    </location>
</feature>
<gene>
    <name evidence="6" type="ORF">CTOB1V02_LOCUS5023</name>
</gene>
<dbReference type="CDD" id="cd22928">
    <property type="entry name" value="HFD_POLE3_DPB4"/>
    <property type="match status" value="1"/>
</dbReference>
<keyword evidence="2" id="KW-0539">Nucleus</keyword>
<feature type="compositionally biased region" description="Basic and acidic residues" evidence="4">
    <location>
        <begin position="118"/>
        <end position="148"/>
    </location>
</feature>
<dbReference type="OrthoDB" id="1707486at2759"/>
<dbReference type="Pfam" id="PF00808">
    <property type="entry name" value="CBFD_NFYB_HMF"/>
    <property type="match status" value="1"/>
</dbReference>
<dbReference type="GO" id="GO:0008623">
    <property type="term" value="C:CHRAC"/>
    <property type="evidence" value="ECO:0007669"/>
    <property type="project" value="TreeGrafter"/>
</dbReference>
<dbReference type="InterPro" id="IPR003958">
    <property type="entry name" value="CBFA_NFYB_domain"/>
</dbReference>
<dbReference type="PANTHER" id="PTHR46172:SF1">
    <property type="entry name" value="DNA POLYMERASE EPSILON SUBUNIT 3"/>
    <property type="match status" value="1"/>
</dbReference>
<evidence type="ECO:0000256" key="3">
    <source>
        <dbReference type="ARBA" id="ARBA00039793"/>
    </source>
</evidence>
<name>A0A7R8WB28_9CRUS</name>
<dbReference type="SUPFAM" id="SSF47113">
    <property type="entry name" value="Histone-fold"/>
    <property type="match status" value="1"/>
</dbReference>
<dbReference type="GO" id="GO:0006272">
    <property type="term" value="P:leading strand elongation"/>
    <property type="evidence" value="ECO:0007669"/>
    <property type="project" value="TreeGrafter"/>
</dbReference>
<dbReference type="GO" id="GO:0031507">
    <property type="term" value="P:heterochromatin formation"/>
    <property type="evidence" value="ECO:0007669"/>
    <property type="project" value="TreeGrafter"/>
</dbReference>
<dbReference type="GO" id="GO:0008622">
    <property type="term" value="C:epsilon DNA polymerase complex"/>
    <property type="evidence" value="ECO:0007669"/>
    <property type="project" value="TreeGrafter"/>
</dbReference>
<feature type="compositionally biased region" description="Low complexity" evidence="4">
    <location>
        <begin position="149"/>
        <end position="162"/>
    </location>
</feature>
<feature type="compositionally biased region" description="Basic and acidic residues" evidence="4">
    <location>
        <begin position="92"/>
        <end position="112"/>
    </location>
</feature>
<sequence>MAENPDDLSLPISVVSRLIREALPEGIIISKECRVAMTKACSVFILYCASNANSLAQSSKRKTLGAKDIIETVEELEFGDMRDELMRTLEAFKESQKQKKDTAARKKKEKTEATSGKENQENSPPKEGKSKSTPEKQKTSSSVAKDKTLSPSKKSPTKTSSPEKQADSAMDTDS</sequence>
<dbReference type="AlphaFoldDB" id="A0A7R8WB28"/>
<evidence type="ECO:0000259" key="5">
    <source>
        <dbReference type="Pfam" id="PF00808"/>
    </source>
</evidence>
<proteinExistence type="predicted"/>
<feature type="region of interest" description="Disordered" evidence="4">
    <location>
        <begin position="92"/>
        <end position="174"/>
    </location>
</feature>
<evidence type="ECO:0000256" key="2">
    <source>
        <dbReference type="ARBA" id="ARBA00023242"/>
    </source>
</evidence>
<evidence type="ECO:0000256" key="4">
    <source>
        <dbReference type="SAM" id="MobiDB-lite"/>
    </source>
</evidence>
<dbReference type="GO" id="GO:0006974">
    <property type="term" value="P:DNA damage response"/>
    <property type="evidence" value="ECO:0007669"/>
    <property type="project" value="TreeGrafter"/>
</dbReference>